<dbReference type="GO" id="GO:0004180">
    <property type="term" value="F:carboxypeptidase activity"/>
    <property type="evidence" value="ECO:0007669"/>
    <property type="project" value="UniProtKB-KW"/>
</dbReference>
<dbReference type="AlphaFoldDB" id="A0A1W5ZXZ4"/>
<dbReference type="GO" id="GO:0006508">
    <property type="term" value="P:proteolysis"/>
    <property type="evidence" value="ECO:0007669"/>
    <property type="project" value="InterPro"/>
</dbReference>
<organism evidence="4 5">
    <name type="scientific">Halobacillus mangrovi</name>
    <dbReference type="NCBI Taxonomy" id="402384"/>
    <lineage>
        <taxon>Bacteria</taxon>
        <taxon>Bacillati</taxon>
        <taxon>Bacillota</taxon>
        <taxon>Bacilli</taxon>
        <taxon>Bacillales</taxon>
        <taxon>Bacillaceae</taxon>
        <taxon>Halobacillus</taxon>
    </lineage>
</organism>
<feature type="domain" description="D-alanyl-D-alanine carboxypeptidase-like core" evidence="3">
    <location>
        <begin position="130"/>
        <end position="259"/>
    </location>
</feature>
<reference evidence="4 5" key="1">
    <citation type="submission" date="2017-04" db="EMBL/GenBank/DDBJ databases">
        <title>The whole genome sequencing and assembly of Halobacillus mangrovi strain.</title>
        <authorList>
            <person name="Lee S.-J."/>
            <person name="Park M.-K."/>
            <person name="Kim J.-Y."/>
            <person name="Lee Y.-J."/>
            <person name="Yi H."/>
            <person name="Bahn Y.-S."/>
            <person name="Kim J.F."/>
            <person name="Lee D.-W."/>
        </authorList>
    </citation>
    <scope>NUCLEOTIDE SEQUENCE [LARGE SCALE GENOMIC DNA]</scope>
    <source>
        <strain evidence="4 5">KTB 131</strain>
    </source>
</reference>
<dbReference type="PANTHER" id="PTHR34385:SF1">
    <property type="entry name" value="PEPTIDOGLYCAN L-ALANYL-D-GLUTAMATE ENDOPEPTIDASE CWLK"/>
    <property type="match status" value="1"/>
</dbReference>
<protein>
    <submittedName>
        <fullName evidence="4">D-alanyl-D-alanine carboxypeptidase</fullName>
    </submittedName>
</protein>
<dbReference type="Gene3D" id="3.30.1380.10">
    <property type="match status" value="1"/>
</dbReference>
<keyword evidence="2" id="KW-0732">Signal</keyword>
<evidence type="ECO:0000313" key="5">
    <source>
        <dbReference type="Proteomes" id="UP000192527"/>
    </source>
</evidence>
<evidence type="ECO:0000256" key="1">
    <source>
        <dbReference type="SAM" id="MobiDB-lite"/>
    </source>
</evidence>
<feature type="compositionally biased region" description="Low complexity" evidence="1">
    <location>
        <begin position="58"/>
        <end position="74"/>
    </location>
</feature>
<evidence type="ECO:0000313" key="4">
    <source>
        <dbReference type="EMBL" id="ARI78134.1"/>
    </source>
</evidence>
<dbReference type="KEGG" id="hmn:HM131_15305"/>
<dbReference type="EMBL" id="CP020772">
    <property type="protein sequence ID" value="ARI78134.1"/>
    <property type="molecule type" value="Genomic_DNA"/>
</dbReference>
<dbReference type="PANTHER" id="PTHR34385">
    <property type="entry name" value="D-ALANYL-D-ALANINE CARBOXYPEPTIDASE"/>
    <property type="match status" value="1"/>
</dbReference>
<gene>
    <name evidence="4" type="ORF">HM131_15305</name>
</gene>
<keyword evidence="5" id="KW-1185">Reference proteome</keyword>
<feature type="compositionally biased region" description="Basic and acidic residues" evidence="1">
    <location>
        <begin position="75"/>
        <end position="84"/>
    </location>
</feature>
<feature type="region of interest" description="Disordered" evidence="1">
    <location>
        <begin position="23"/>
        <end position="89"/>
    </location>
</feature>
<evidence type="ECO:0000256" key="2">
    <source>
        <dbReference type="SAM" id="SignalP"/>
    </source>
</evidence>
<feature type="compositionally biased region" description="Low complexity" evidence="1">
    <location>
        <begin position="25"/>
        <end position="35"/>
    </location>
</feature>
<feature type="chain" id="PRO_5038331994" evidence="2">
    <location>
        <begin position="22"/>
        <end position="283"/>
    </location>
</feature>
<dbReference type="InterPro" id="IPR058193">
    <property type="entry name" value="VanY/YodJ_core_dom"/>
</dbReference>
<evidence type="ECO:0000259" key="3">
    <source>
        <dbReference type="Pfam" id="PF02557"/>
    </source>
</evidence>
<dbReference type="Pfam" id="PF02557">
    <property type="entry name" value="VanY"/>
    <property type="match status" value="1"/>
</dbReference>
<keyword evidence="4" id="KW-0378">Hydrolase</keyword>
<sequence>MKKYMVMVAVLSLSLSACSFGATQEEPNASASSSTSKKEVEEKAEPTFNPDEADSENSDSNNQQKQSNESQEQSKANEKEKTEDGLTVVADPQNVQVVVNKQRKLPDGYIPPDLTVPDVPFYFDEDLPKKQMREEAAKQLEQLFAGAKKAGVELVAASGYRSYERQKRIFQGYVEEHGEKKANTFSAKPGTSEHQTGLAMDVTSAKMSFQLDQSFRQTEEGEWLANHAHEYGFIIRYPKGKDAITGYTYEPWHLRYVGKDISTDIHNQSLTLEEFFGFQPAGQ</sequence>
<dbReference type="CDD" id="cd14852">
    <property type="entry name" value="LD-carboxypeptidase"/>
    <property type="match status" value="1"/>
</dbReference>
<dbReference type="InterPro" id="IPR052179">
    <property type="entry name" value="DD-CPase-like"/>
</dbReference>
<dbReference type="OrthoDB" id="9792074at2"/>
<accession>A0A1W5ZXZ4</accession>
<dbReference type="InterPro" id="IPR003709">
    <property type="entry name" value="VanY-like_core_dom"/>
</dbReference>
<dbReference type="InterPro" id="IPR009045">
    <property type="entry name" value="Zn_M74/Hedgehog-like"/>
</dbReference>
<feature type="signal peptide" evidence="2">
    <location>
        <begin position="1"/>
        <end position="21"/>
    </location>
</feature>
<dbReference type="STRING" id="402384.HM131_15305"/>
<dbReference type="PROSITE" id="PS51257">
    <property type="entry name" value="PROKAR_LIPOPROTEIN"/>
    <property type="match status" value="1"/>
</dbReference>
<keyword evidence="4" id="KW-0121">Carboxypeptidase</keyword>
<dbReference type="RefSeq" id="WP_085030594.1">
    <property type="nucleotide sequence ID" value="NZ_CP020772.1"/>
</dbReference>
<dbReference type="Proteomes" id="UP000192527">
    <property type="component" value="Chromosome"/>
</dbReference>
<name>A0A1W5ZXZ4_9BACI</name>
<dbReference type="SUPFAM" id="SSF55166">
    <property type="entry name" value="Hedgehog/DD-peptidase"/>
    <property type="match status" value="1"/>
</dbReference>
<feature type="compositionally biased region" description="Basic and acidic residues" evidence="1">
    <location>
        <begin position="36"/>
        <end position="45"/>
    </location>
</feature>
<proteinExistence type="predicted"/>
<keyword evidence="4" id="KW-0645">Protease</keyword>